<evidence type="ECO:0000313" key="3">
    <source>
        <dbReference type="Proteomes" id="UP000315750"/>
    </source>
</evidence>
<name>A0A518ASG7_9BACT</name>
<sequence length="48" mass="5192" precursor="true">MKHCFAVCICLFSSFVMAVAQEGGIVESASLDCNPFSEKPLGILLTKR</sequence>
<dbReference type="EMBL" id="CP036278">
    <property type="protein sequence ID" value="QDU57658.1"/>
    <property type="molecule type" value="Genomic_DNA"/>
</dbReference>
<feature type="chain" id="PRO_5021833656" evidence="1">
    <location>
        <begin position="19"/>
        <end position="48"/>
    </location>
</feature>
<keyword evidence="3" id="KW-1185">Reference proteome</keyword>
<proteinExistence type="predicted"/>
<gene>
    <name evidence="2" type="ORF">Pan181_38780</name>
</gene>
<dbReference type="Proteomes" id="UP000315750">
    <property type="component" value="Chromosome"/>
</dbReference>
<reference evidence="2 3" key="1">
    <citation type="submission" date="2019-02" db="EMBL/GenBank/DDBJ databases">
        <title>Deep-cultivation of Planctomycetes and their phenomic and genomic characterization uncovers novel biology.</title>
        <authorList>
            <person name="Wiegand S."/>
            <person name="Jogler M."/>
            <person name="Boedeker C."/>
            <person name="Pinto D."/>
            <person name="Vollmers J."/>
            <person name="Rivas-Marin E."/>
            <person name="Kohn T."/>
            <person name="Peeters S.H."/>
            <person name="Heuer A."/>
            <person name="Rast P."/>
            <person name="Oberbeckmann S."/>
            <person name="Bunk B."/>
            <person name="Jeske O."/>
            <person name="Meyerdierks A."/>
            <person name="Storesund J.E."/>
            <person name="Kallscheuer N."/>
            <person name="Luecker S."/>
            <person name="Lage O.M."/>
            <person name="Pohl T."/>
            <person name="Merkel B.J."/>
            <person name="Hornburger P."/>
            <person name="Mueller R.-W."/>
            <person name="Bruemmer F."/>
            <person name="Labrenz M."/>
            <person name="Spormann A.M."/>
            <person name="Op den Camp H."/>
            <person name="Overmann J."/>
            <person name="Amann R."/>
            <person name="Jetten M.S.M."/>
            <person name="Mascher T."/>
            <person name="Medema M.H."/>
            <person name="Devos D.P."/>
            <person name="Kaster A.-K."/>
            <person name="Ovreas L."/>
            <person name="Rohde M."/>
            <person name="Galperin M.Y."/>
            <person name="Jogler C."/>
        </authorList>
    </citation>
    <scope>NUCLEOTIDE SEQUENCE [LARGE SCALE GENOMIC DNA]</scope>
    <source>
        <strain evidence="2 3">Pan181</strain>
    </source>
</reference>
<protein>
    <submittedName>
        <fullName evidence="2">Uncharacterized protein</fullName>
    </submittedName>
</protein>
<dbReference type="AlphaFoldDB" id="A0A518ASG7"/>
<feature type="signal peptide" evidence="1">
    <location>
        <begin position="1"/>
        <end position="18"/>
    </location>
</feature>
<evidence type="ECO:0000256" key="1">
    <source>
        <dbReference type="SAM" id="SignalP"/>
    </source>
</evidence>
<organism evidence="2 3">
    <name type="scientific">Aeoliella mucimassa</name>
    <dbReference type="NCBI Taxonomy" id="2527972"/>
    <lineage>
        <taxon>Bacteria</taxon>
        <taxon>Pseudomonadati</taxon>
        <taxon>Planctomycetota</taxon>
        <taxon>Planctomycetia</taxon>
        <taxon>Pirellulales</taxon>
        <taxon>Lacipirellulaceae</taxon>
        <taxon>Aeoliella</taxon>
    </lineage>
</organism>
<evidence type="ECO:0000313" key="2">
    <source>
        <dbReference type="EMBL" id="QDU57658.1"/>
    </source>
</evidence>
<dbReference type="KEGG" id="amuc:Pan181_38780"/>
<accession>A0A518ASG7</accession>
<keyword evidence="1" id="KW-0732">Signal</keyword>